<dbReference type="Pfam" id="PF01661">
    <property type="entry name" value="Macro"/>
    <property type="match status" value="1"/>
</dbReference>
<dbReference type="Gene3D" id="3.40.220.10">
    <property type="entry name" value="Leucine Aminopeptidase, subunit E, domain 1"/>
    <property type="match status" value="1"/>
</dbReference>
<dbReference type="EMBL" id="JBHSAJ010000029">
    <property type="protein sequence ID" value="MFC3935384.1"/>
    <property type="molecule type" value="Genomic_DNA"/>
</dbReference>
<dbReference type="PROSITE" id="PS51154">
    <property type="entry name" value="MACRO"/>
    <property type="match status" value="1"/>
</dbReference>
<evidence type="ECO:0000259" key="1">
    <source>
        <dbReference type="PROSITE" id="PS51154"/>
    </source>
</evidence>
<dbReference type="InterPro" id="IPR002589">
    <property type="entry name" value="Macro_dom"/>
</dbReference>
<dbReference type="RefSeq" id="WP_370541955.1">
    <property type="nucleotide sequence ID" value="NZ_JBHSAJ010000029.1"/>
</dbReference>
<keyword evidence="3" id="KW-1185">Reference proteome</keyword>
<comment type="caution">
    <text evidence="2">The sequence shown here is derived from an EMBL/GenBank/DDBJ whole genome shotgun (WGS) entry which is preliminary data.</text>
</comment>
<evidence type="ECO:0000313" key="3">
    <source>
        <dbReference type="Proteomes" id="UP001595693"/>
    </source>
</evidence>
<gene>
    <name evidence="2" type="ORF">ACFOW3_12205</name>
</gene>
<dbReference type="Proteomes" id="UP001595693">
    <property type="component" value="Unassembled WGS sequence"/>
</dbReference>
<accession>A0ABV8DA88</accession>
<dbReference type="InterPro" id="IPR043472">
    <property type="entry name" value="Macro_dom-like"/>
</dbReference>
<organism evidence="2 3">
    <name type="scientific">Acidovorax facilis</name>
    <dbReference type="NCBI Taxonomy" id="12917"/>
    <lineage>
        <taxon>Bacteria</taxon>
        <taxon>Pseudomonadati</taxon>
        <taxon>Pseudomonadota</taxon>
        <taxon>Betaproteobacteria</taxon>
        <taxon>Burkholderiales</taxon>
        <taxon>Comamonadaceae</taxon>
        <taxon>Acidovorax</taxon>
    </lineage>
</organism>
<name>A0ABV8DA88_9BURK</name>
<reference evidence="3" key="1">
    <citation type="journal article" date="2019" name="Int. J. Syst. Evol. Microbiol.">
        <title>The Global Catalogue of Microorganisms (GCM) 10K type strain sequencing project: providing services to taxonomists for standard genome sequencing and annotation.</title>
        <authorList>
            <consortium name="The Broad Institute Genomics Platform"/>
            <consortium name="The Broad Institute Genome Sequencing Center for Infectious Disease"/>
            <person name="Wu L."/>
            <person name="Ma J."/>
        </authorList>
    </citation>
    <scope>NUCLEOTIDE SEQUENCE [LARGE SCALE GENOMIC DNA]</scope>
    <source>
        <strain evidence="3">CCUG 2113</strain>
    </source>
</reference>
<feature type="domain" description="Macro" evidence="1">
    <location>
        <begin position="1"/>
        <end position="126"/>
    </location>
</feature>
<sequence length="126" mass="13314">MAVGTTGRVTSNQAARRLSAFCGAGRHGPMPLGSAVLTSAGRLPYKAIIHVAGISMWWVSSQRSIQRSVVSAMELVNQHGFASVAFPVIGGGTGGTQADRALTWMLQSLERVESNAAVTVVQYSRR</sequence>
<evidence type="ECO:0000313" key="2">
    <source>
        <dbReference type="EMBL" id="MFC3935384.1"/>
    </source>
</evidence>
<dbReference type="SUPFAM" id="SSF52949">
    <property type="entry name" value="Macro domain-like"/>
    <property type="match status" value="1"/>
</dbReference>
<proteinExistence type="predicted"/>
<protein>
    <submittedName>
        <fullName evidence="2">Macro domain-containing protein</fullName>
    </submittedName>
</protein>